<dbReference type="PANTHER" id="PTHR39335">
    <property type="entry name" value="BLL4220 PROTEIN"/>
    <property type="match status" value="1"/>
</dbReference>
<accession>A0A1G9RXD1</accession>
<sequence length="118" mass="12944">MGVQVVQTPNLGEILVDHNQNTIYRYEKDATNPPKSNCVEPDCTLKWTPLLTAEVETTNGIDAVLLGMTERPNGLRQVTLNGHPLYRYVEDEKAGDAFGDGLDGVWFAVTPTGEKARG</sequence>
<name>A0A1G9RXD1_9PSEU</name>
<evidence type="ECO:0000313" key="2">
    <source>
        <dbReference type="Proteomes" id="UP000199682"/>
    </source>
</evidence>
<dbReference type="GO" id="GO:0043448">
    <property type="term" value="P:alkane catabolic process"/>
    <property type="evidence" value="ECO:0007669"/>
    <property type="project" value="TreeGrafter"/>
</dbReference>
<dbReference type="InterPro" id="IPR005297">
    <property type="entry name" value="Lipoprotein_repeat"/>
</dbReference>
<gene>
    <name evidence="1" type="ORF">SAMN04488074_11947</name>
</gene>
<reference evidence="2" key="1">
    <citation type="submission" date="2016-10" db="EMBL/GenBank/DDBJ databases">
        <authorList>
            <person name="Varghese N."/>
            <person name="Submissions S."/>
        </authorList>
    </citation>
    <scope>NUCLEOTIDE SEQUENCE [LARGE SCALE GENOMIC DNA]</scope>
    <source>
        <strain evidence="2">DSM 44796</strain>
    </source>
</reference>
<dbReference type="AlphaFoldDB" id="A0A1G9RXD1"/>
<dbReference type="PANTHER" id="PTHR39335:SF1">
    <property type="entry name" value="BLL4220 PROTEIN"/>
    <property type="match status" value="1"/>
</dbReference>
<dbReference type="EMBL" id="FNET01000019">
    <property type="protein sequence ID" value="SDM27687.1"/>
    <property type="molecule type" value="Genomic_DNA"/>
</dbReference>
<proteinExistence type="predicted"/>
<organism evidence="1 2">
    <name type="scientific">Lentzea albidocapillata subsp. violacea</name>
    <dbReference type="NCBI Taxonomy" id="128104"/>
    <lineage>
        <taxon>Bacteria</taxon>
        <taxon>Bacillati</taxon>
        <taxon>Actinomycetota</taxon>
        <taxon>Actinomycetes</taxon>
        <taxon>Pseudonocardiales</taxon>
        <taxon>Pseudonocardiaceae</taxon>
        <taxon>Lentzea</taxon>
    </lineage>
</organism>
<evidence type="ECO:0000313" key="1">
    <source>
        <dbReference type="EMBL" id="SDM27687.1"/>
    </source>
</evidence>
<dbReference type="Proteomes" id="UP000199682">
    <property type="component" value="Unassembled WGS sequence"/>
</dbReference>
<evidence type="ECO:0008006" key="3">
    <source>
        <dbReference type="Google" id="ProtNLM"/>
    </source>
</evidence>
<protein>
    <recommendedName>
        <fullName evidence="3">Lipoprotein</fullName>
    </recommendedName>
</protein>
<dbReference type="Pfam" id="PF03640">
    <property type="entry name" value="Lipoprotein_15"/>
    <property type="match status" value="2"/>
</dbReference>